<protein>
    <submittedName>
        <fullName evidence="2">UrcA family protein</fullName>
    </submittedName>
</protein>
<dbReference type="EMBL" id="JACHOB010000001">
    <property type="protein sequence ID" value="MBB4658231.1"/>
    <property type="molecule type" value="Genomic_DNA"/>
</dbReference>
<feature type="chain" id="PRO_5032484896" evidence="1">
    <location>
        <begin position="20"/>
        <end position="99"/>
    </location>
</feature>
<gene>
    <name evidence="2" type="ORF">GGQ59_000731</name>
</gene>
<dbReference type="NCBIfam" id="TIGR04433">
    <property type="entry name" value="UrcA_uranyl"/>
    <property type="match status" value="1"/>
</dbReference>
<dbReference type="AlphaFoldDB" id="A0A840I1R9"/>
<dbReference type="RefSeq" id="WP_183815895.1">
    <property type="nucleotide sequence ID" value="NZ_JACHOB010000001.1"/>
</dbReference>
<dbReference type="Proteomes" id="UP000563524">
    <property type="component" value="Unassembled WGS sequence"/>
</dbReference>
<proteinExistence type="predicted"/>
<sequence length="99" mass="10836">MILQALLAAASLHAAPATADVTLRFDAELLSTSTGREKIYAKFERAAARSCIDHPRHASTIRQAKICMADLMDQFVDQVGDARLTALHEGEARPAYARR</sequence>
<dbReference type="InterPro" id="IPR030972">
    <property type="entry name" value="UrcA_uranyl"/>
</dbReference>
<comment type="caution">
    <text evidence="2">The sequence shown here is derived from an EMBL/GenBank/DDBJ whole genome shotgun (WGS) entry which is preliminary data.</text>
</comment>
<organism evidence="2 3">
    <name type="scientific">Parvularcula dongshanensis</name>
    <dbReference type="NCBI Taxonomy" id="1173995"/>
    <lineage>
        <taxon>Bacteria</taxon>
        <taxon>Pseudomonadati</taxon>
        <taxon>Pseudomonadota</taxon>
        <taxon>Alphaproteobacteria</taxon>
        <taxon>Parvularculales</taxon>
        <taxon>Parvularculaceae</taxon>
        <taxon>Parvularcula</taxon>
    </lineage>
</organism>
<feature type="signal peptide" evidence="1">
    <location>
        <begin position="1"/>
        <end position="19"/>
    </location>
</feature>
<keyword evidence="1" id="KW-0732">Signal</keyword>
<accession>A0A840I1R9</accession>
<evidence type="ECO:0000256" key="1">
    <source>
        <dbReference type="SAM" id="SignalP"/>
    </source>
</evidence>
<keyword evidence="3" id="KW-1185">Reference proteome</keyword>
<name>A0A840I1R9_9PROT</name>
<evidence type="ECO:0000313" key="2">
    <source>
        <dbReference type="EMBL" id="MBB4658231.1"/>
    </source>
</evidence>
<evidence type="ECO:0000313" key="3">
    <source>
        <dbReference type="Proteomes" id="UP000563524"/>
    </source>
</evidence>
<reference evidence="2 3" key="1">
    <citation type="submission" date="2020-08" db="EMBL/GenBank/DDBJ databases">
        <title>Genomic Encyclopedia of Type Strains, Phase IV (KMG-IV): sequencing the most valuable type-strain genomes for metagenomic binning, comparative biology and taxonomic classification.</title>
        <authorList>
            <person name="Goeker M."/>
        </authorList>
    </citation>
    <scope>NUCLEOTIDE SEQUENCE [LARGE SCALE GENOMIC DNA]</scope>
    <source>
        <strain evidence="2 3">DSM 102850</strain>
    </source>
</reference>